<evidence type="ECO:0000259" key="6">
    <source>
        <dbReference type="Pfam" id="PF01276"/>
    </source>
</evidence>
<comment type="similarity">
    <text evidence="2">Belongs to the Orn/Lys/Arg decarboxylase class-I family.</text>
</comment>
<dbReference type="InterPro" id="IPR000310">
    <property type="entry name" value="Orn/Lys/Arg_deCO2ase_major_dom"/>
</dbReference>
<organism evidence="8 9">
    <name type="scientific">Proteiniclasticum ruminis</name>
    <dbReference type="NCBI Taxonomy" id="398199"/>
    <lineage>
        <taxon>Bacteria</taxon>
        <taxon>Bacillati</taxon>
        <taxon>Bacillota</taxon>
        <taxon>Clostridia</taxon>
        <taxon>Eubacteriales</taxon>
        <taxon>Clostridiaceae</taxon>
        <taxon>Proteiniclasticum</taxon>
    </lineage>
</organism>
<dbReference type="EMBL" id="FNDZ01000004">
    <property type="protein sequence ID" value="SDI82454.1"/>
    <property type="molecule type" value="Genomic_DNA"/>
</dbReference>
<evidence type="ECO:0000313" key="8">
    <source>
        <dbReference type="EMBL" id="SDI82454.1"/>
    </source>
</evidence>
<dbReference type="PANTHER" id="PTHR43277:SF3">
    <property type="entry name" value="DECARBOXYLASE, PUTATIVE-RELATED"/>
    <property type="match status" value="1"/>
</dbReference>
<dbReference type="InterPro" id="IPR015421">
    <property type="entry name" value="PyrdxlP-dep_Trfase_major"/>
</dbReference>
<evidence type="ECO:0000256" key="4">
    <source>
        <dbReference type="ARBA" id="ARBA00022898"/>
    </source>
</evidence>
<dbReference type="InterPro" id="IPR052357">
    <property type="entry name" value="Orn_Lys_Arg_decarboxylase-I"/>
</dbReference>
<accession>A0A1G8NQI9</accession>
<dbReference type="Gene3D" id="3.90.100.10">
    <property type="entry name" value="Orn/Lys/Arg decarboxylase, C-terminal domain"/>
    <property type="match status" value="1"/>
</dbReference>
<sequence length="475" mass="53550">MDMEKRPLIKALETYTKEETSRFHMPGHRNGKTVPSLAFLQEHLYDFDVTEINGTDHLHYPEESIKASQILLAKAIGSKESCYCVNGSTAVNYAMIFGLLKPGDEVLLERSCHQSVFQALGLRGLKPRFIKPQLDPEWALPLPPALTDIKEAYEKYPMIKAVILTSPNYYGKVAPLKEISHFLKMRGLYLIVDEAHGAHFAFSDKLPPTAMAMGAHVSSVSFHKTLPVLTQGAVLNLSEDLQESERSRIRHYLRVFQTSSPSYTMLVSMENARALMEEEGEALYDQLLGEARLLREQLARIPQVEVYGNEDAFTDAARLVIRTPLPGEFLMGELRKKHRIQAEMTLGNSVVFILSPFDRKEDLERLPEAIAAVRTENEELWAGPVSPFILHYSEEMELLYDLEEILFLEQEEIPVENAFGRISAETITPYPPGIPLILPGERIGEKEVRLLIELFQGNGILKSASKSKMGITVLK</sequence>
<feature type="domain" description="Orn/Lys/Arg decarboxylases family 1 pyridoxal-P attachment site" evidence="6">
    <location>
        <begin position="7"/>
        <end position="305"/>
    </location>
</feature>
<evidence type="ECO:0000256" key="5">
    <source>
        <dbReference type="ARBA" id="ARBA00023239"/>
    </source>
</evidence>
<dbReference type="Gene3D" id="3.40.640.10">
    <property type="entry name" value="Type I PLP-dependent aspartate aminotransferase-like (Major domain)"/>
    <property type="match status" value="1"/>
</dbReference>
<evidence type="ECO:0000313" key="9">
    <source>
        <dbReference type="Proteomes" id="UP000183255"/>
    </source>
</evidence>
<dbReference type="RefSeq" id="WP_031575702.1">
    <property type="nucleotide sequence ID" value="NZ_FNDZ01000004.1"/>
</dbReference>
<keyword evidence="3" id="KW-0210">Decarboxylase</keyword>
<comment type="cofactor">
    <cofactor evidence="1">
        <name>pyridoxal 5'-phosphate</name>
        <dbReference type="ChEBI" id="CHEBI:597326"/>
    </cofactor>
</comment>
<dbReference type="SUPFAM" id="SSF53383">
    <property type="entry name" value="PLP-dependent transferases"/>
    <property type="match status" value="1"/>
</dbReference>
<name>A0A1G8NQI9_9CLOT</name>
<proteinExistence type="inferred from homology"/>
<gene>
    <name evidence="8" type="ORF">SAMN05421804_104272</name>
</gene>
<evidence type="ECO:0000259" key="7">
    <source>
        <dbReference type="Pfam" id="PF03711"/>
    </source>
</evidence>
<dbReference type="Pfam" id="PF03711">
    <property type="entry name" value="OKR_DC_1_C"/>
    <property type="match status" value="1"/>
</dbReference>
<dbReference type="PANTHER" id="PTHR43277">
    <property type="entry name" value="ARGININE DECARBOXYLASE"/>
    <property type="match status" value="1"/>
</dbReference>
<dbReference type="InterPro" id="IPR008286">
    <property type="entry name" value="Prn/Lys/Arg_de-COase_C"/>
</dbReference>
<keyword evidence="5" id="KW-0456">Lyase</keyword>
<evidence type="ECO:0000256" key="3">
    <source>
        <dbReference type="ARBA" id="ARBA00022793"/>
    </source>
</evidence>
<dbReference type="InterPro" id="IPR036633">
    <property type="entry name" value="Prn/Lys/Arg_de-COase_C_sf"/>
</dbReference>
<dbReference type="Pfam" id="PF01276">
    <property type="entry name" value="OKR_DC_1"/>
    <property type="match status" value="1"/>
</dbReference>
<dbReference type="SUPFAM" id="SSF55904">
    <property type="entry name" value="Ornithine decarboxylase C-terminal domain"/>
    <property type="match status" value="1"/>
</dbReference>
<keyword evidence="4" id="KW-0663">Pyridoxal phosphate</keyword>
<dbReference type="AlphaFoldDB" id="A0A1G8NQI9"/>
<dbReference type="GO" id="GO:0016831">
    <property type="term" value="F:carboxy-lyase activity"/>
    <property type="evidence" value="ECO:0007669"/>
    <property type="project" value="UniProtKB-KW"/>
</dbReference>
<dbReference type="Proteomes" id="UP000183255">
    <property type="component" value="Unassembled WGS sequence"/>
</dbReference>
<dbReference type="InterPro" id="IPR015424">
    <property type="entry name" value="PyrdxlP-dep_Trfase"/>
</dbReference>
<reference evidence="8 9" key="1">
    <citation type="submission" date="2016-10" db="EMBL/GenBank/DDBJ databases">
        <authorList>
            <person name="de Groot N.N."/>
        </authorList>
    </citation>
    <scope>NUCLEOTIDE SEQUENCE [LARGE SCALE GENOMIC DNA]</scope>
    <source>
        <strain evidence="8 9">CGMCC 1.5058</strain>
    </source>
</reference>
<feature type="domain" description="Orn/Lys/Arg decarboxylase C-terminal" evidence="7">
    <location>
        <begin position="408"/>
        <end position="448"/>
    </location>
</feature>
<evidence type="ECO:0000256" key="2">
    <source>
        <dbReference type="ARBA" id="ARBA00010671"/>
    </source>
</evidence>
<protein>
    <submittedName>
        <fullName evidence="8">Arginine/lysine/ornithine decarboxylase</fullName>
    </submittedName>
</protein>
<evidence type="ECO:0000256" key="1">
    <source>
        <dbReference type="ARBA" id="ARBA00001933"/>
    </source>
</evidence>